<dbReference type="EMBL" id="CP031555">
    <property type="protein sequence ID" value="AXO12905.1"/>
    <property type="molecule type" value="Genomic_DNA"/>
</dbReference>
<keyword evidence="2" id="KW-1185">Reference proteome</keyword>
<name>A0ABM6XUT8_9PROT</name>
<organism evidence="1 2">
    <name type="scientific">Thalassospira indica</name>
    <dbReference type="NCBI Taxonomy" id="1891279"/>
    <lineage>
        <taxon>Bacteria</taxon>
        <taxon>Pseudomonadati</taxon>
        <taxon>Pseudomonadota</taxon>
        <taxon>Alphaproteobacteria</taxon>
        <taxon>Rhodospirillales</taxon>
        <taxon>Thalassospiraceae</taxon>
        <taxon>Thalassospira</taxon>
    </lineage>
</organism>
<gene>
    <name evidence="1" type="ORF">DY252_00535</name>
</gene>
<sequence>MQGNPSKMNAQSFDELLAKLDDARGRRMPWTQIASMINEIEKTPAGKQYSANKEHFWEMLAQKSGYTRNALQRMRSTLIRGNAIADREKTKLQEILGQRALAPNALFDVLGHFHTAELFARIYSADPDAALNLLTQMRDERVPVVRIKEILSEVTNRKHSSSSKPTFLMPKDVLHREQALALIDEHKSLLYGGDDVSIYFNRYEFEFVSIDAVGIRCGDDGALQLVDGFMLMTSSPGKHKPAFQNLLSDIDYRSSFFRHVWLCRNSSFRWPSEEINAAIDALDIHQVGIIEFDEEGGEMKIVRRPKGDTRPSRYSLTLREIMRQGIPDFGMV</sequence>
<dbReference type="Proteomes" id="UP000256971">
    <property type="component" value="Chromosome"/>
</dbReference>
<protein>
    <submittedName>
        <fullName evidence="1">Uncharacterized protein</fullName>
    </submittedName>
</protein>
<accession>A0ABM6XUT8</accession>
<proteinExistence type="predicted"/>
<evidence type="ECO:0000313" key="1">
    <source>
        <dbReference type="EMBL" id="AXO12905.1"/>
    </source>
</evidence>
<evidence type="ECO:0000313" key="2">
    <source>
        <dbReference type="Proteomes" id="UP000256971"/>
    </source>
</evidence>
<reference evidence="1 2" key="1">
    <citation type="submission" date="2018-08" db="EMBL/GenBank/DDBJ databases">
        <title>Complete genome sequence of type strain Thalassospira indica MCCC 1A01103T, isolated from isolated from deep seawater of the Indian Ocean.</title>
        <authorList>
            <person name="Liu Y."/>
        </authorList>
    </citation>
    <scope>NUCLEOTIDE SEQUENCE [LARGE SCALE GENOMIC DNA]</scope>
    <source>
        <strain evidence="1 2">PB8BT</strain>
    </source>
</reference>